<dbReference type="RefSeq" id="WP_138657908.1">
    <property type="nucleotide sequence ID" value="NZ_VATY01000002.1"/>
</dbReference>
<comment type="caution">
    <text evidence="3">The sequence shown here is derived from an EMBL/GenBank/DDBJ whole genome shotgun (WGS) entry which is preliminary data.</text>
</comment>
<sequence>MRKFSLYILVFSVAFVSAQDAQSIQKEINQTLWKPFKAAFENIDGPALNALYGKQVLRVTPNGIDTENKFKEANLKRFEDNKNSQTSIQLDFWFDSRHTNSDTSYEVGFYKMQLTNSEGENTIYGQFHIVLKKMDGVWKITQDWDTTTINGNAITPRDFEKQAPIQFE</sequence>
<dbReference type="InterPro" id="IPR027843">
    <property type="entry name" value="DUF4440"/>
</dbReference>
<gene>
    <name evidence="3" type="ORF">FEE95_10530</name>
</gene>
<accession>A0A5S3PQF7</accession>
<feature type="signal peptide" evidence="1">
    <location>
        <begin position="1"/>
        <end position="21"/>
    </location>
</feature>
<reference evidence="3 4" key="1">
    <citation type="submission" date="2019-05" db="EMBL/GenBank/DDBJ databases">
        <authorList>
            <person name="Zhang J.-Y."/>
            <person name="Feg X."/>
            <person name="Du Z.-J."/>
        </authorList>
    </citation>
    <scope>NUCLEOTIDE SEQUENCE [LARGE SCALE GENOMIC DNA]</scope>
    <source>
        <strain evidence="3 4">RZ26</strain>
    </source>
</reference>
<evidence type="ECO:0000313" key="4">
    <source>
        <dbReference type="Proteomes" id="UP000310314"/>
    </source>
</evidence>
<organism evidence="3 4">
    <name type="scientific">Maribacter algarum</name>
    <name type="common">ex Zhang et al. 2020</name>
    <dbReference type="NCBI Taxonomy" id="2578118"/>
    <lineage>
        <taxon>Bacteria</taxon>
        <taxon>Pseudomonadati</taxon>
        <taxon>Bacteroidota</taxon>
        <taxon>Flavobacteriia</taxon>
        <taxon>Flavobacteriales</taxon>
        <taxon>Flavobacteriaceae</taxon>
        <taxon>Maribacter</taxon>
    </lineage>
</organism>
<keyword evidence="1" id="KW-0732">Signal</keyword>
<feature type="domain" description="DUF4440" evidence="2">
    <location>
        <begin position="36"/>
        <end position="140"/>
    </location>
</feature>
<feature type="chain" id="PRO_5024273333" evidence="1">
    <location>
        <begin position="22"/>
        <end position="168"/>
    </location>
</feature>
<dbReference type="OrthoDB" id="951068at2"/>
<protein>
    <submittedName>
        <fullName evidence="3">Nuclear transport factor 2 family protein</fullName>
    </submittedName>
</protein>
<dbReference type="AlphaFoldDB" id="A0A5S3PQF7"/>
<dbReference type="EMBL" id="VATY01000002">
    <property type="protein sequence ID" value="TMM56924.1"/>
    <property type="molecule type" value="Genomic_DNA"/>
</dbReference>
<dbReference type="InterPro" id="IPR032710">
    <property type="entry name" value="NTF2-like_dom_sf"/>
</dbReference>
<dbReference type="SUPFAM" id="SSF54427">
    <property type="entry name" value="NTF2-like"/>
    <property type="match status" value="1"/>
</dbReference>
<evidence type="ECO:0000259" key="2">
    <source>
        <dbReference type="Pfam" id="PF14534"/>
    </source>
</evidence>
<keyword evidence="4" id="KW-1185">Reference proteome</keyword>
<evidence type="ECO:0000256" key="1">
    <source>
        <dbReference type="SAM" id="SignalP"/>
    </source>
</evidence>
<name>A0A5S3PQF7_9FLAO</name>
<dbReference type="Proteomes" id="UP000310314">
    <property type="component" value="Unassembled WGS sequence"/>
</dbReference>
<dbReference type="Gene3D" id="3.10.450.50">
    <property type="match status" value="1"/>
</dbReference>
<dbReference type="Pfam" id="PF14534">
    <property type="entry name" value="DUF4440"/>
    <property type="match status" value="1"/>
</dbReference>
<evidence type="ECO:0000313" key="3">
    <source>
        <dbReference type="EMBL" id="TMM56924.1"/>
    </source>
</evidence>
<proteinExistence type="predicted"/>